<name>A0A6N7X6U0_9FIRM</name>
<dbReference type="GO" id="GO:0003999">
    <property type="term" value="F:adenine phosphoribosyltransferase activity"/>
    <property type="evidence" value="ECO:0007669"/>
    <property type="project" value="UniProtKB-EC"/>
</dbReference>
<dbReference type="CDD" id="cd06223">
    <property type="entry name" value="PRTases_typeI"/>
    <property type="match status" value="1"/>
</dbReference>
<keyword evidence="2" id="KW-0808">Transferase</keyword>
<dbReference type="Pfam" id="PF00156">
    <property type="entry name" value="Pribosyltran"/>
    <property type="match status" value="1"/>
</dbReference>
<dbReference type="SUPFAM" id="SSF53271">
    <property type="entry name" value="PRTase-like"/>
    <property type="match status" value="1"/>
</dbReference>
<dbReference type="PANTHER" id="PTHR43218:SF1">
    <property type="entry name" value="PHOSPHORIBOSYLTRANSFERASE"/>
    <property type="match status" value="1"/>
</dbReference>
<comment type="caution">
    <text evidence="2">The sequence shown here is derived from an EMBL/GenBank/DDBJ whole genome shotgun (WGS) entry which is preliminary data.</text>
</comment>
<organism evidence="2 3">
    <name type="scientific">Mogibacterium kristiansenii</name>
    <dbReference type="NCBI Taxonomy" id="2606708"/>
    <lineage>
        <taxon>Bacteria</taxon>
        <taxon>Bacillati</taxon>
        <taxon>Bacillota</taxon>
        <taxon>Clostridia</taxon>
        <taxon>Peptostreptococcales</taxon>
        <taxon>Anaerovoracaceae</taxon>
        <taxon>Mogibacterium</taxon>
    </lineage>
</organism>
<reference evidence="2 3" key="1">
    <citation type="submission" date="2019-08" db="EMBL/GenBank/DDBJ databases">
        <title>In-depth cultivation of the pig gut microbiome towards novel bacterial diversity and tailored functional studies.</title>
        <authorList>
            <person name="Wylensek D."/>
            <person name="Hitch T.C.A."/>
            <person name="Clavel T."/>
        </authorList>
    </citation>
    <scope>NUCLEOTIDE SEQUENCE [LARGE SCALE GENOMIC DNA]</scope>
    <source>
        <strain evidence="2 3">WCA-MUC-591-APC-4B</strain>
    </source>
</reference>
<dbReference type="PANTHER" id="PTHR43218">
    <property type="entry name" value="PHOSPHORIBOSYLTRANSFERASE-RELATED"/>
    <property type="match status" value="1"/>
</dbReference>
<accession>A0A6N7X6U0</accession>
<keyword evidence="2" id="KW-0328">Glycosyltransferase</keyword>
<gene>
    <name evidence="2" type="ORF">FYJ65_02890</name>
</gene>
<evidence type="ECO:0000313" key="2">
    <source>
        <dbReference type="EMBL" id="MST70293.1"/>
    </source>
</evidence>
<dbReference type="NCBIfam" id="NF005592">
    <property type="entry name" value="PRK07322.1"/>
    <property type="match status" value="1"/>
</dbReference>
<dbReference type="InterPro" id="IPR029057">
    <property type="entry name" value="PRTase-like"/>
</dbReference>
<dbReference type="AlphaFoldDB" id="A0A6N7X6U0"/>
<keyword evidence="3" id="KW-1185">Reference proteome</keyword>
<sequence>MDYKMNIAGLDRNLPLCKVTDDLYIAAFILFNDVEITRAAATELLKKAPEFDVIITAESKGIPLAYEMARQAGNKPYIVARKGSKLYMQDVVTIEVRSITTDHVQTLCLGHDEREAMDGKRILIVDDVISTGESLATLEQLVNSVGGNIVGKMTVLAEGNAAKRDDITYLNVLPVFNADGTIKE</sequence>
<dbReference type="EC" id="2.4.2.7" evidence="2"/>
<protein>
    <submittedName>
        <fullName evidence="2">Adenine phosphoribosyltransferase</fullName>
        <ecNumber evidence="2">2.4.2.7</ecNumber>
    </submittedName>
</protein>
<dbReference type="Proteomes" id="UP000469424">
    <property type="component" value="Unassembled WGS sequence"/>
</dbReference>
<evidence type="ECO:0000259" key="1">
    <source>
        <dbReference type="Pfam" id="PF00156"/>
    </source>
</evidence>
<evidence type="ECO:0000313" key="3">
    <source>
        <dbReference type="Proteomes" id="UP000469424"/>
    </source>
</evidence>
<dbReference type="InterPro" id="IPR000836">
    <property type="entry name" value="PRTase_dom"/>
</dbReference>
<dbReference type="RefSeq" id="WP_154553856.1">
    <property type="nucleotide sequence ID" value="NZ_VUNA01000004.1"/>
</dbReference>
<proteinExistence type="predicted"/>
<dbReference type="Gene3D" id="3.40.50.2020">
    <property type="match status" value="1"/>
</dbReference>
<dbReference type="EMBL" id="VUNA01000004">
    <property type="protein sequence ID" value="MST70293.1"/>
    <property type="molecule type" value="Genomic_DNA"/>
</dbReference>
<feature type="domain" description="Phosphoribosyltransferase" evidence="1">
    <location>
        <begin position="36"/>
        <end position="173"/>
    </location>
</feature>